<name>A0A822ZPY2_NELNU</name>
<evidence type="ECO:0000313" key="2">
    <source>
        <dbReference type="EMBL" id="DAD48044.1"/>
    </source>
</evidence>
<keyword evidence="3" id="KW-1185">Reference proteome</keyword>
<dbReference type="InterPro" id="IPR031140">
    <property type="entry name" value="IDD1-16"/>
</dbReference>
<dbReference type="EMBL" id="DUZY01000008">
    <property type="protein sequence ID" value="DAD48044.1"/>
    <property type="molecule type" value="Genomic_DNA"/>
</dbReference>
<sequence>MFPATMSNSTFLSEEASVSSGTRVHDLSSLNPMFFVISQQPQQQNIKKKRNLPGNPSLFSIFVNIVLDFLQLILINLPICVFHFFISDPDAEVITLSPKTLLTTNKFVCEICSNKGFVTYPFRR</sequence>
<evidence type="ECO:0000256" key="1">
    <source>
        <dbReference type="SAM" id="Phobius"/>
    </source>
</evidence>
<dbReference type="PANTHER" id="PTHR10593:SF136">
    <property type="entry name" value="PROTEIN INDETERMINATE-DOMAIN 12"/>
    <property type="match status" value="1"/>
</dbReference>
<organism evidence="2 3">
    <name type="scientific">Nelumbo nucifera</name>
    <name type="common">Sacred lotus</name>
    <dbReference type="NCBI Taxonomy" id="4432"/>
    <lineage>
        <taxon>Eukaryota</taxon>
        <taxon>Viridiplantae</taxon>
        <taxon>Streptophyta</taxon>
        <taxon>Embryophyta</taxon>
        <taxon>Tracheophyta</taxon>
        <taxon>Spermatophyta</taxon>
        <taxon>Magnoliopsida</taxon>
        <taxon>Proteales</taxon>
        <taxon>Nelumbonaceae</taxon>
        <taxon>Nelumbo</taxon>
    </lineage>
</organism>
<dbReference type="AlphaFoldDB" id="A0A822ZPY2"/>
<reference evidence="2 3" key="1">
    <citation type="journal article" date="2020" name="Mol. Biol. Evol.">
        <title>Distinct Expression and Methylation Patterns for Genes with Different Fates following a Single Whole-Genome Duplication in Flowering Plants.</title>
        <authorList>
            <person name="Shi T."/>
            <person name="Rahmani R.S."/>
            <person name="Gugger P.F."/>
            <person name="Wang M."/>
            <person name="Li H."/>
            <person name="Zhang Y."/>
            <person name="Li Z."/>
            <person name="Wang Q."/>
            <person name="Van de Peer Y."/>
            <person name="Marchal K."/>
            <person name="Chen J."/>
        </authorList>
    </citation>
    <scope>NUCLEOTIDE SEQUENCE [LARGE SCALE GENOMIC DNA]</scope>
    <source>
        <tissue evidence="2">Leaf</tissue>
    </source>
</reference>
<dbReference type="PANTHER" id="PTHR10593">
    <property type="entry name" value="SERINE/THREONINE-PROTEIN KINASE RIO"/>
    <property type="match status" value="1"/>
</dbReference>
<accession>A0A822ZPY2</accession>
<keyword evidence="1" id="KW-0812">Transmembrane</keyword>
<evidence type="ECO:0000313" key="3">
    <source>
        <dbReference type="Proteomes" id="UP000607653"/>
    </source>
</evidence>
<protein>
    <submittedName>
        <fullName evidence="2">Uncharacterized protein</fullName>
    </submittedName>
</protein>
<gene>
    <name evidence="2" type="ORF">HUJ06_017981</name>
</gene>
<keyword evidence="1" id="KW-0472">Membrane</keyword>
<keyword evidence="1" id="KW-1133">Transmembrane helix</keyword>
<proteinExistence type="predicted"/>
<comment type="caution">
    <text evidence="2">The sequence shown here is derived from an EMBL/GenBank/DDBJ whole genome shotgun (WGS) entry which is preliminary data.</text>
</comment>
<feature type="transmembrane region" description="Helical" evidence="1">
    <location>
        <begin position="58"/>
        <end position="86"/>
    </location>
</feature>
<dbReference type="Proteomes" id="UP000607653">
    <property type="component" value="Unassembled WGS sequence"/>
</dbReference>